<keyword evidence="1" id="KW-0812">Transmembrane</keyword>
<feature type="transmembrane region" description="Helical" evidence="1">
    <location>
        <begin position="24"/>
        <end position="51"/>
    </location>
</feature>
<organism evidence="2 3">
    <name type="scientific">Paraburkholderia madseniana</name>
    <dbReference type="NCBI Taxonomy" id="2599607"/>
    <lineage>
        <taxon>Bacteria</taxon>
        <taxon>Pseudomonadati</taxon>
        <taxon>Pseudomonadota</taxon>
        <taxon>Betaproteobacteria</taxon>
        <taxon>Burkholderiales</taxon>
        <taxon>Burkholderiaceae</taxon>
        <taxon>Paraburkholderia</taxon>
    </lineage>
</organism>
<dbReference type="Proteomes" id="UP000463700">
    <property type="component" value="Unassembled WGS sequence"/>
</dbReference>
<protein>
    <recommendedName>
        <fullName evidence="4">EpsG family protein</fullName>
    </recommendedName>
</protein>
<gene>
    <name evidence="2" type="ORF">FSO04_23070</name>
</gene>
<dbReference type="AlphaFoldDB" id="A0A6N6WAF3"/>
<evidence type="ECO:0008006" key="4">
    <source>
        <dbReference type="Google" id="ProtNLM"/>
    </source>
</evidence>
<feature type="transmembrane region" description="Helical" evidence="1">
    <location>
        <begin position="63"/>
        <end position="82"/>
    </location>
</feature>
<name>A0A6N6WAF3_9BURK</name>
<sequence>MNNSTVNLKAADSVLFPWINGKGAAWVVLLSVVLLSGLFPFASFYLLLLLMTLLSSAHSPVRVIVCLLCIGSIIVFGPLIALKLPINNGGNDKIQYLDFMRTMDASGLAYYLSTQPEVLSFSTMYLAYVLFGPTDLAFLFIFIISYSLLLYAVWKIEYRALPLFILLITSSGAFYSSYANVIRQAMAFPFMFLFFTAGRTRSRMLLLTLSSLAHLPSFLIMAPYAAYRYFKKWAVLGAILVAVSVFAVSKYNLNALSALSGDDGGYVSKKVELYSAWDEYSVVVVALAALALFAVNNYLWLRSMKNDARKTGRLHSRETRELLIASNFAFISLMATYNLSKVFERVYIYFFVLSIAYLAVLLARMRPGPSKAIIILAGIAYSIYGFFKNLFIAELLFAGDPFGFLTSNFLELYRSLI</sequence>
<feature type="transmembrane region" description="Helical" evidence="1">
    <location>
        <begin position="322"/>
        <end position="340"/>
    </location>
</feature>
<feature type="transmembrane region" description="Helical" evidence="1">
    <location>
        <begin position="280"/>
        <end position="301"/>
    </location>
</feature>
<proteinExistence type="predicted"/>
<reference evidence="2 3" key="1">
    <citation type="journal article" date="2020" name="Int. J. Syst. Evol. Microbiol.">
        <title>Paraburkholderia madseniana sp. nov., a phenolic acid-degrading bacterium isolated from acidic forest soil.</title>
        <authorList>
            <person name="Wilhelm R.C."/>
            <person name="Murphy S.J.L."/>
            <person name="Feriancek N.M."/>
            <person name="Karasz D.C."/>
            <person name="DeRito C.M."/>
            <person name="Newman J.D."/>
            <person name="Buckley D.H."/>
        </authorList>
    </citation>
    <scope>NUCLEOTIDE SEQUENCE [LARGE SCALE GENOMIC DNA]</scope>
    <source>
        <strain evidence="2 3">RP11</strain>
    </source>
</reference>
<feature type="transmembrane region" description="Helical" evidence="1">
    <location>
        <begin position="346"/>
        <end position="365"/>
    </location>
</feature>
<feature type="transmembrane region" description="Helical" evidence="1">
    <location>
        <begin position="161"/>
        <end position="182"/>
    </location>
</feature>
<keyword evidence="1" id="KW-0472">Membrane</keyword>
<evidence type="ECO:0000256" key="1">
    <source>
        <dbReference type="SAM" id="Phobius"/>
    </source>
</evidence>
<dbReference type="OrthoDB" id="9034365at2"/>
<feature type="transmembrane region" description="Helical" evidence="1">
    <location>
        <begin position="125"/>
        <end position="154"/>
    </location>
</feature>
<dbReference type="InterPro" id="IPR049458">
    <property type="entry name" value="EpsG-like"/>
</dbReference>
<feature type="transmembrane region" description="Helical" evidence="1">
    <location>
        <begin position="233"/>
        <end position="253"/>
    </location>
</feature>
<dbReference type="RefSeq" id="WP_154562798.1">
    <property type="nucleotide sequence ID" value="NZ_VOSW01000044.1"/>
</dbReference>
<feature type="transmembrane region" description="Helical" evidence="1">
    <location>
        <begin position="372"/>
        <end position="392"/>
    </location>
</feature>
<dbReference type="EMBL" id="VOSW01000044">
    <property type="protein sequence ID" value="KAE8757637.1"/>
    <property type="molecule type" value="Genomic_DNA"/>
</dbReference>
<comment type="caution">
    <text evidence="2">The sequence shown here is derived from an EMBL/GenBank/DDBJ whole genome shotgun (WGS) entry which is preliminary data.</text>
</comment>
<accession>A0A6N6WAF3</accession>
<evidence type="ECO:0000313" key="2">
    <source>
        <dbReference type="EMBL" id="KAE8757637.1"/>
    </source>
</evidence>
<keyword evidence="1" id="KW-1133">Transmembrane helix</keyword>
<dbReference type="Pfam" id="PF14897">
    <property type="entry name" value="EpsG"/>
    <property type="match status" value="1"/>
</dbReference>
<evidence type="ECO:0000313" key="3">
    <source>
        <dbReference type="Proteomes" id="UP000463700"/>
    </source>
</evidence>
<feature type="transmembrane region" description="Helical" evidence="1">
    <location>
        <begin position="202"/>
        <end position="221"/>
    </location>
</feature>